<feature type="domain" description="Phosphatidic acid phosphatase type 2/haloperoxidase" evidence="2">
    <location>
        <begin position="70"/>
        <end position="181"/>
    </location>
</feature>
<dbReference type="SUPFAM" id="SSF48317">
    <property type="entry name" value="Acid phosphatase/Vanadium-dependent haloperoxidase"/>
    <property type="match status" value="1"/>
</dbReference>
<evidence type="ECO:0000313" key="4">
    <source>
        <dbReference type="Proteomes" id="UP001165082"/>
    </source>
</evidence>
<dbReference type="EMBL" id="BRXZ01000266">
    <property type="protein sequence ID" value="GMI08442.1"/>
    <property type="molecule type" value="Genomic_DNA"/>
</dbReference>
<name>A0A9W7CHR0_9STRA</name>
<feature type="transmembrane region" description="Helical" evidence="1">
    <location>
        <begin position="69"/>
        <end position="90"/>
    </location>
</feature>
<accession>A0A9W7CHR0</accession>
<feature type="transmembrane region" description="Helical" evidence="1">
    <location>
        <begin position="135"/>
        <end position="154"/>
    </location>
</feature>
<dbReference type="InterPro" id="IPR036938">
    <property type="entry name" value="PAP2/HPO_sf"/>
</dbReference>
<dbReference type="InterPro" id="IPR000326">
    <property type="entry name" value="PAP2/HPO"/>
</dbReference>
<keyword evidence="1" id="KW-0812">Transmembrane</keyword>
<feature type="transmembrane region" description="Helical" evidence="1">
    <location>
        <begin position="46"/>
        <end position="63"/>
    </location>
</feature>
<dbReference type="OrthoDB" id="184734at2759"/>
<dbReference type="AlphaFoldDB" id="A0A9W7CHR0"/>
<keyword evidence="4" id="KW-1185">Reference proteome</keyword>
<comment type="caution">
    <text evidence="3">The sequence shown here is derived from an EMBL/GenBank/DDBJ whole genome shotgun (WGS) entry which is preliminary data.</text>
</comment>
<organism evidence="3 4">
    <name type="scientific">Triparma retinervis</name>
    <dbReference type="NCBI Taxonomy" id="2557542"/>
    <lineage>
        <taxon>Eukaryota</taxon>
        <taxon>Sar</taxon>
        <taxon>Stramenopiles</taxon>
        <taxon>Ochrophyta</taxon>
        <taxon>Bolidophyceae</taxon>
        <taxon>Parmales</taxon>
        <taxon>Triparmaceae</taxon>
        <taxon>Triparma</taxon>
    </lineage>
</organism>
<feature type="transmembrane region" description="Helical" evidence="1">
    <location>
        <begin position="190"/>
        <end position="213"/>
    </location>
</feature>
<feature type="transmembrane region" description="Helical" evidence="1">
    <location>
        <begin position="159"/>
        <end position="178"/>
    </location>
</feature>
<sequence length="347" mass="40887">MKWFGNVIAWDLRQMHRLQRFMHDPKRRWLRFEIDRVVSSSPLHDINLLTWFTFVVVVALNAYTKRWYPFLYCCSINAAVVSVMRVALGARRPFEIDRTLRPKTNKTRQNYGFPSVESHMAVVVNGYVAARFAEWWISIPLFFITLFIGFTRVYSCARFIHQVVLSYVTGVIGLLIFVHFESRFSHVTLYWQVHIMYAGICMFVFITMVSIAIEDNSSHFGSIPNSEYVRVVGGIFNTDPSEIHEHMHVQASKQLDNLTLFSDKAKQKYAERLYSRKDSFFHLQNNIAKKDMEKKQLKATYYGQVARERQREANRMTQEEVWKKELEKDPNNDFLNVMMRSNYGVAK</sequence>
<dbReference type="Proteomes" id="UP001165082">
    <property type="component" value="Unassembled WGS sequence"/>
</dbReference>
<gene>
    <name evidence="3" type="ORF">TrRE_jg6031</name>
</gene>
<dbReference type="Pfam" id="PF01569">
    <property type="entry name" value="PAP2"/>
    <property type="match status" value="1"/>
</dbReference>
<keyword evidence="1" id="KW-1133">Transmembrane helix</keyword>
<dbReference type="Gene3D" id="1.20.144.10">
    <property type="entry name" value="Phosphatidic acid phosphatase type 2/haloperoxidase"/>
    <property type="match status" value="1"/>
</dbReference>
<reference evidence="3" key="1">
    <citation type="submission" date="2022-07" db="EMBL/GenBank/DDBJ databases">
        <title>Genome analysis of Parmales, a sister group of diatoms, reveals the evolutionary specialization of diatoms from phago-mixotrophs to photoautotrophs.</title>
        <authorList>
            <person name="Ban H."/>
            <person name="Sato S."/>
            <person name="Yoshikawa S."/>
            <person name="Kazumasa Y."/>
            <person name="Nakamura Y."/>
            <person name="Ichinomiya M."/>
            <person name="Saitoh K."/>
            <person name="Sato N."/>
            <person name="Blanc-Mathieu R."/>
            <person name="Endo H."/>
            <person name="Kuwata A."/>
            <person name="Ogata H."/>
        </authorList>
    </citation>
    <scope>NUCLEOTIDE SEQUENCE</scope>
</reference>
<keyword evidence="1" id="KW-0472">Membrane</keyword>
<evidence type="ECO:0000256" key="1">
    <source>
        <dbReference type="SAM" id="Phobius"/>
    </source>
</evidence>
<evidence type="ECO:0000313" key="3">
    <source>
        <dbReference type="EMBL" id="GMI08442.1"/>
    </source>
</evidence>
<protein>
    <recommendedName>
        <fullName evidence="2">Phosphatidic acid phosphatase type 2/haloperoxidase domain-containing protein</fullName>
    </recommendedName>
</protein>
<proteinExistence type="predicted"/>
<evidence type="ECO:0000259" key="2">
    <source>
        <dbReference type="Pfam" id="PF01569"/>
    </source>
</evidence>